<dbReference type="PANTHER" id="PTHR10742">
    <property type="entry name" value="FLAVIN MONOAMINE OXIDASE"/>
    <property type="match status" value="1"/>
</dbReference>
<dbReference type="InterPro" id="IPR036188">
    <property type="entry name" value="FAD/NAD-bd_sf"/>
</dbReference>
<evidence type="ECO:0000259" key="1">
    <source>
        <dbReference type="Pfam" id="PF01593"/>
    </source>
</evidence>
<sequence length="543" mass="60924">MDAYSMSVTNTARKHTSKIYQDLRITRSHSLKRFSGLSGLNIMEKILKHDTPNQDRKPHVGVVGAGLAGIRCADMLLRYGFRVTILEARNRLGGRLHQERLPNGHLIDVGPNWIHGTNSNPILDLAKETKTPTGSWDATSYVFDEEGKLLSLEDSTRYSTTTWNIIEDAFEHSNKHGAEIDPATTLLDFFREKVVERIPDTEENFERKRHVVLQMSELWGAFVGSPIDKQSLKFFWLEECIDGENLFCAGTYHKILERASRPVVEGADIKYQTRVSEIYGKSTAANGTAGVKTADGHILEFDELVVTTPLGWLKQNLQAFKPPLPDRLCRAIRNIGYGCLEKVYISFPKAFWLTPGSDGRIVKGFCQWLSPNYATDTNPERWTNEIVELASSGPDTAHPTLLFYIYGAESKYITSKVRSLPNKDRDEFLYTFFKPYYSRLPSYEEGNPDCQPAGCFSTDWLNDDLAGNGSYSNFQQGLQEGDKDILAMRTGLPEEGIWLAGEHTAPFVALGTVTGAYWSGEDVARRIAQNHGRTGAGTEKTDE</sequence>
<dbReference type="EMBL" id="MU853775">
    <property type="protein sequence ID" value="KAK3942263.1"/>
    <property type="molecule type" value="Genomic_DNA"/>
</dbReference>
<name>A0AAN6NDL2_9PEZI</name>
<dbReference type="PRINTS" id="PR00419">
    <property type="entry name" value="ADXRDTASE"/>
</dbReference>
<evidence type="ECO:0000313" key="3">
    <source>
        <dbReference type="Proteomes" id="UP001303473"/>
    </source>
</evidence>
<dbReference type="Proteomes" id="UP001303473">
    <property type="component" value="Unassembled WGS sequence"/>
</dbReference>
<dbReference type="SUPFAM" id="SSF51905">
    <property type="entry name" value="FAD/NAD(P)-binding domain"/>
    <property type="match status" value="1"/>
</dbReference>
<dbReference type="Pfam" id="PF01593">
    <property type="entry name" value="Amino_oxidase"/>
    <property type="match status" value="1"/>
</dbReference>
<proteinExistence type="predicted"/>
<organism evidence="2 3">
    <name type="scientific">Diplogelasinospora grovesii</name>
    <dbReference type="NCBI Taxonomy" id="303347"/>
    <lineage>
        <taxon>Eukaryota</taxon>
        <taxon>Fungi</taxon>
        <taxon>Dikarya</taxon>
        <taxon>Ascomycota</taxon>
        <taxon>Pezizomycotina</taxon>
        <taxon>Sordariomycetes</taxon>
        <taxon>Sordariomycetidae</taxon>
        <taxon>Sordariales</taxon>
        <taxon>Diplogelasinosporaceae</taxon>
        <taxon>Diplogelasinospora</taxon>
    </lineage>
</organism>
<dbReference type="AlphaFoldDB" id="A0AAN6NDL2"/>
<dbReference type="InterPro" id="IPR002937">
    <property type="entry name" value="Amino_oxidase"/>
</dbReference>
<dbReference type="Gene3D" id="3.50.50.60">
    <property type="entry name" value="FAD/NAD(P)-binding domain"/>
    <property type="match status" value="1"/>
</dbReference>
<accession>A0AAN6NDL2</accession>
<keyword evidence="3" id="KW-1185">Reference proteome</keyword>
<gene>
    <name evidence="2" type="ORF">QBC46DRAFT_78199</name>
</gene>
<evidence type="ECO:0000313" key="2">
    <source>
        <dbReference type="EMBL" id="KAK3942263.1"/>
    </source>
</evidence>
<dbReference type="GO" id="GO:0006338">
    <property type="term" value="P:chromatin remodeling"/>
    <property type="evidence" value="ECO:0007669"/>
    <property type="project" value="TreeGrafter"/>
</dbReference>
<dbReference type="SUPFAM" id="SSF54373">
    <property type="entry name" value="FAD-linked reductases, C-terminal domain"/>
    <property type="match status" value="1"/>
</dbReference>
<dbReference type="GO" id="GO:0003682">
    <property type="term" value="F:chromatin binding"/>
    <property type="evidence" value="ECO:0007669"/>
    <property type="project" value="TreeGrafter"/>
</dbReference>
<dbReference type="Gene3D" id="3.90.660.10">
    <property type="match status" value="1"/>
</dbReference>
<dbReference type="InterPro" id="IPR050281">
    <property type="entry name" value="Flavin_monoamine_oxidase"/>
</dbReference>
<comment type="caution">
    <text evidence="2">The sequence shown here is derived from an EMBL/GenBank/DDBJ whole genome shotgun (WGS) entry which is preliminary data.</text>
</comment>
<dbReference type="GO" id="GO:0016491">
    <property type="term" value="F:oxidoreductase activity"/>
    <property type="evidence" value="ECO:0007669"/>
    <property type="project" value="InterPro"/>
</dbReference>
<protein>
    <recommendedName>
        <fullName evidence="1">Amine oxidase domain-containing protein</fullName>
    </recommendedName>
</protein>
<dbReference type="GO" id="GO:0050660">
    <property type="term" value="F:flavin adenine dinucleotide binding"/>
    <property type="evidence" value="ECO:0007669"/>
    <property type="project" value="TreeGrafter"/>
</dbReference>
<dbReference type="PANTHER" id="PTHR10742:SF414">
    <property type="entry name" value="CONTAINING AMINE OXIDASE, PUTATIVE (AFU_ORTHOLOGUE AFUA_3G12150)-RELATED"/>
    <property type="match status" value="1"/>
</dbReference>
<reference evidence="3" key="1">
    <citation type="journal article" date="2023" name="Mol. Phylogenet. Evol.">
        <title>Genome-scale phylogeny and comparative genomics of the fungal order Sordariales.</title>
        <authorList>
            <person name="Hensen N."/>
            <person name="Bonometti L."/>
            <person name="Westerberg I."/>
            <person name="Brannstrom I.O."/>
            <person name="Guillou S."/>
            <person name="Cros-Aarteil S."/>
            <person name="Calhoun S."/>
            <person name="Haridas S."/>
            <person name="Kuo A."/>
            <person name="Mondo S."/>
            <person name="Pangilinan J."/>
            <person name="Riley R."/>
            <person name="LaButti K."/>
            <person name="Andreopoulos B."/>
            <person name="Lipzen A."/>
            <person name="Chen C."/>
            <person name="Yan M."/>
            <person name="Daum C."/>
            <person name="Ng V."/>
            <person name="Clum A."/>
            <person name="Steindorff A."/>
            <person name="Ohm R.A."/>
            <person name="Martin F."/>
            <person name="Silar P."/>
            <person name="Natvig D.O."/>
            <person name="Lalanne C."/>
            <person name="Gautier V."/>
            <person name="Ament-Velasquez S.L."/>
            <person name="Kruys A."/>
            <person name="Hutchinson M.I."/>
            <person name="Powell A.J."/>
            <person name="Barry K."/>
            <person name="Miller A.N."/>
            <person name="Grigoriev I.V."/>
            <person name="Debuchy R."/>
            <person name="Gladieux P."/>
            <person name="Hiltunen Thoren M."/>
            <person name="Johannesson H."/>
        </authorList>
    </citation>
    <scope>NUCLEOTIDE SEQUENCE [LARGE SCALE GENOMIC DNA]</scope>
    <source>
        <strain evidence="3">CBS 340.73</strain>
    </source>
</reference>
<feature type="domain" description="Amine oxidase" evidence="1">
    <location>
        <begin position="67"/>
        <end position="527"/>
    </location>
</feature>